<feature type="signal peptide" evidence="1">
    <location>
        <begin position="1"/>
        <end position="21"/>
    </location>
</feature>
<dbReference type="AlphaFoldDB" id="A0A1C7PC32"/>
<evidence type="ECO:0000259" key="2">
    <source>
        <dbReference type="Pfam" id="PF03983"/>
    </source>
</evidence>
<dbReference type="Pfam" id="PF03983">
    <property type="entry name" value="SHD1"/>
    <property type="match status" value="1"/>
</dbReference>
<dbReference type="GO" id="GO:0042802">
    <property type="term" value="F:identical protein binding"/>
    <property type="evidence" value="ECO:0007669"/>
    <property type="project" value="InterPro"/>
</dbReference>
<feature type="domain" description="SLA1 homology" evidence="2">
    <location>
        <begin position="20"/>
        <end position="77"/>
    </location>
</feature>
<organism evidence="3 4">
    <name type="scientific">Akkermansia glycaniphila</name>
    <dbReference type="NCBI Taxonomy" id="1679444"/>
    <lineage>
        <taxon>Bacteria</taxon>
        <taxon>Pseudomonadati</taxon>
        <taxon>Verrucomicrobiota</taxon>
        <taxon>Verrucomicrobiia</taxon>
        <taxon>Verrucomicrobiales</taxon>
        <taxon>Akkermansiaceae</taxon>
        <taxon>Akkermansia</taxon>
    </lineage>
</organism>
<protein>
    <submittedName>
        <fullName evidence="3">Sla1 homology domain 1 shd1</fullName>
    </submittedName>
</protein>
<sequence length="406" mass="45018">MMYKRFFRLFLLLSISSSALADMREWTGANGAKIQAEYVSTSGNQVTLKLKGGKIVTFGMDKLSPEDLAYVQAASKVSAENQRRGATLDVKSNFSAKWPSSSTPDERTPPKLVSEEDGEYVYETAHFRFHSNAKLSVDVIRSVGRLFEGTYSANQDIPFNNPCRYHGEGQKKYDAYLYETKEQYIEAGGPPPSAGVFQGGGPHGAMGRILVPFDSLALVKKGANYVVAGKRDYGTLIHEITHQMSIGSYQYPGWFVEGLAEYVSISSSPSFNGTFGFASNKSALLERCIELPKRPGPAKGRFLGKTPKVGPLETFMKKAYQESFMHPDDNVKQLYYGFSPMLLYYFAHVDGKGDAARIKKFVKAIQDGEGEEKAYEYLLDGRTWDKLQKDVTAGMKRIGGVTPDFS</sequence>
<accession>A0A1C7PC32</accession>
<dbReference type="Gene3D" id="2.30.30.700">
    <property type="entry name" value="SLA1 homology domain 1"/>
    <property type="match status" value="1"/>
</dbReference>
<dbReference type="KEGG" id="agl:PYTT_2015"/>
<evidence type="ECO:0000313" key="3">
    <source>
        <dbReference type="EMBL" id="SEH95135.1"/>
    </source>
</evidence>
<keyword evidence="1" id="KW-0732">Signal</keyword>
<dbReference type="EMBL" id="LT629973">
    <property type="protein sequence ID" value="SEH95135.1"/>
    <property type="molecule type" value="Genomic_DNA"/>
</dbReference>
<name>A0A1C7PC32_9BACT</name>
<proteinExistence type="predicted"/>
<feature type="chain" id="PRO_5014266512" evidence="1">
    <location>
        <begin position="22"/>
        <end position="406"/>
    </location>
</feature>
<keyword evidence="4" id="KW-1185">Reference proteome</keyword>
<dbReference type="GO" id="GO:0030674">
    <property type="term" value="F:protein-macromolecule adaptor activity"/>
    <property type="evidence" value="ECO:0007669"/>
    <property type="project" value="InterPro"/>
</dbReference>
<evidence type="ECO:0000256" key="1">
    <source>
        <dbReference type="SAM" id="SignalP"/>
    </source>
</evidence>
<dbReference type="InterPro" id="IPR007131">
    <property type="entry name" value="SHD1"/>
</dbReference>
<dbReference type="GO" id="GO:0043130">
    <property type="term" value="F:ubiquitin binding"/>
    <property type="evidence" value="ECO:0007669"/>
    <property type="project" value="InterPro"/>
</dbReference>
<dbReference type="GO" id="GO:0008092">
    <property type="term" value="F:cytoskeletal protein binding"/>
    <property type="evidence" value="ECO:0007669"/>
    <property type="project" value="InterPro"/>
</dbReference>
<gene>
    <name evidence="3" type="ORF">PYTT_2015</name>
</gene>
<dbReference type="RefSeq" id="WP_067775722.1">
    <property type="nucleotide sequence ID" value="NZ_JACVVN010000012.1"/>
</dbReference>
<reference evidence="4" key="1">
    <citation type="submission" date="2016-09" db="EMBL/GenBank/DDBJ databases">
        <authorList>
            <person name="Koehorst J."/>
        </authorList>
    </citation>
    <scope>NUCLEOTIDE SEQUENCE [LARGE SCALE GENOMIC DNA]</scope>
</reference>
<dbReference type="Proteomes" id="UP000176204">
    <property type="component" value="Chromosome I"/>
</dbReference>
<dbReference type="STRING" id="1679444.PYTT_2015"/>
<evidence type="ECO:0000313" key="4">
    <source>
        <dbReference type="Proteomes" id="UP000176204"/>
    </source>
</evidence>
<dbReference type="OrthoDB" id="185998at2"/>